<evidence type="ECO:0000256" key="7">
    <source>
        <dbReference type="ARBA" id="ARBA00060591"/>
    </source>
</evidence>
<dbReference type="GO" id="GO:0020037">
    <property type="term" value="F:heme binding"/>
    <property type="evidence" value="ECO:0007669"/>
    <property type="project" value="InterPro"/>
</dbReference>
<dbReference type="Gene3D" id="1.10.630.10">
    <property type="entry name" value="Cytochrome P450"/>
    <property type="match status" value="1"/>
</dbReference>
<dbReference type="RefSeq" id="XP_018138460.1">
    <property type="nucleotide sequence ID" value="XM_018285697.1"/>
</dbReference>
<comment type="caution">
    <text evidence="9">The sequence shown here is derived from an EMBL/GenBank/DDBJ whole genome shotgun (WGS) entry which is preliminary data.</text>
</comment>
<comment type="pathway">
    <text evidence="7">Aromatic compound metabolism; phenylacetate degradation.</text>
</comment>
<accession>A0A179F5A0</accession>
<dbReference type="InterPro" id="IPR050364">
    <property type="entry name" value="Cytochrome_P450_fung"/>
</dbReference>
<dbReference type="EMBL" id="LSBJ02000008">
    <property type="protein sequence ID" value="OAQ60582.1"/>
    <property type="molecule type" value="Genomic_DNA"/>
</dbReference>
<evidence type="ECO:0000256" key="4">
    <source>
        <dbReference type="ARBA" id="ARBA00023002"/>
    </source>
</evidence>
<keyword evidence="6" id="KW-0503">Monooxygenase</keyword>
<keyword evidence="2 8" id="KW-0349">Heme</keyword>
<dbReference type="CDD" id="cd11066">
    <property type="entry name" value="CYP_PhacA-like"/>
    <property type="match status" value="1"/>
</dbReference>
<sequence>MSYPVIAIGIVAAIYFLVRYLNATDVPKIKGLPEIPGVPIFGNLLELGIDHARVAQRWARKYGPVFQTRLGNRRIIFVNSYESVKHFWITHQSALISRPMFHTFHSVVSSSQGFTIGTSPWDESCKRRRKAAATALNRPATQSYMPILDLESTVSIKELLDDCKGGTQPVDPNAYFARFALNTSLTLNYGYRIDGSIDSELLKEVTHVEREISNFRSTSNNWQDYVPLLRLWGAQNSSADEYRVRRDRYLTQMLDHLKGEIAKGTDKPCITGNILKDPEAKLNLAEIKSICLTMVSAGLDTVPGNLIMGMAFLSTKEGQAVQAKALKAIEEVYPNGDAWEKCLVEEKVPYITAFVKEVLRYWTVIPICLPRTSIRDIPYKDTVIPAGTTFFMNAYAADYDEDRFKMPEKFIPERFLEDTEVGTPHYSYGAGSRMCAGSHLANRELYTAYIRLITAFEMFPSDNPEDEPCMDCIDCNGTPTSLTLDPKPFKIGIKARSDAKLRQWIAEAEERTVHLR</sequence>
<evidence type="ECO:0000313" key="10">
    <source>
        <dbReference type="Proteomes" id="UP000078397"/>
    </source>
</evidence>
<dbReference type="SUPFAM" id="SSF48264">
    <property type="entry name" value="Cytochrome P450"/>
    <property type="match status" value="1"/>
</dbReference>
<dbReference type="FunFam" id="1.10.630.10:FF:000072">
    <property type="entry name" value="3-hydroxyphenylacetate 6 hydroxylase"/>
    <property type="match status" value="1"/>
</dbReference>
<keyword evidence="4" id="KW-0560">Oxidoreductase</keyword>
<dbReference type="Proteomes" id="UP000078397">
    <property type="component" value="Unassembled WGS sequence"/>
</dbReference>
<proteinExistence type="inferred from homology"/>
<gene>
    <name evidence="9" type="ORF">VFPPC_06705</name>
</gene>
<keyword evidence="5 8" id="KW-0408">Iron</keyword>
<evidence type="ECO:0000313" key="9">
    <source>
        <dbReference type="EMBL" id="OAQ60582.1"/>
    </source>
</evidence>
<keyword evidence="3 8" id="KW-0479">Metal-binding</keyword>
<comment type="similarity">
    <text evidence="1">Belongs to the cytochrome P450 family.</text>
</comment>
<feature type="binding site" description="axial binding residue" evidence="8">
    <location>
        <position position="435"/>
    </location>
    <ligand>
        <name>heme</name>
        <dbReference type="ChEBI" id="CHEBI:30413"/>
    </ligand>
    <ligandPart>
        <name>Fe</name>
        <dbReference type="ChEBI" id="CHEBI:18248"/>
    </ligandPart>
</feature>
<dbReference type="PRINTS" id="PR00385">
    <property type="entry name" value="P450"/>
</dbReference>
<dbReference type="OrthoDB" id="1055148at2759"/>
<dbReference type="InterPro" id="IPR001128">
    <property type="entry name" value="Cyt_P450"/>
</dbReference>
<dbReference type="Pfam" id="PF00067">
    <property type="entry name" value="p450"/>
    <property type="match status" value="1"/>
</dbReference>
<dbReference type="PANTHER" id="PTHR46300">
    <property type="entry name" value="P450, PUTATIVE (EUROFUNG)-RELATED-RELATED"/>
    <property type="match status" value="1"/>
</dbReference>
<name>A0A179F5A0_METCM</name>
<dbReference type="GeneID" id="28849691"/>
<evidence type="ECO:0000256" key="2">
    <source>
        <dbReference type="ARBA" id="ARBA00022617"/>
    </source>
</evidence>
<dbReference type="PRINTS" id="PR00463">
    <property type="entry name" value="EP450I"/>
</dbReference>
<evidence type="ECO:0000256" key="8">
    <source>
        <dbReference type="PIRSR" id="PIRSR602401-1"/>
    </source>
</evidence>
<dbReference type="GO" id="GO:0004497">
    <property type="term" value="F:monooxygenase activity"/>
    <property type="evidence" value="ECO:0007669"/>
    <property type="project" value="UniProtKB-KW"/>
</dbReference>
<dbReference type="GO" id="GO:0005506">
    <property type="term" value="F:iron ion binding"/>
    <property type="evidence" value="ECO:0007669"/>
    <property type="project" value="InterPro"/>
</dbReference>
<organism evidence="9 10">
    <name type="scientific">Pochonia chlamydosporia 170</name>
    <dbReference type="NCBI Taxonomy" id="1380566"/>
    <lineage>
        <taxon>Eukaryota</taxon>
        <taxon>Fungi</taxon>
        <taxon>Dikarya</taxon>
        <taxon>Ascomycota</taxon>
        <taxon>Pezizomycotina</taxon>
        <taxon>Sordariomycetes</taxon>
        <taxon>Hypocreomycetidae</taxon>
        <taxon>Hypocreales</taxon>
        <taxon>Clavicipitaceae</taxon>
        <taxon>Pochonia</taxon>
    </lineage>
</organism>
<dbReference type="STRING" id="1380566.A0A179F5A0"/>
<dbReference type="InterPro" id="IPR036396">
    <property type="entry name" value="Cyt_P450_sf"/>
</dbReference>
<dbReference type="GO" id="GO:0016705">
    <property type="term" value="F:oxidoreductase activity, acting on paired donors, with incorporation or reduction of molecular oxygen"/>
    <property type="evidence" value="ECO:0007669"/>
    <property type="project" value="InterPro"/>
</dbReference>
<evidence type="ECO:0000256" key="6">
    <source>
        <dbReference type="ARBA" id="ARBA00023033"/>
    </source>
</evidence>
<evidence type="ECO:0000256" key="5">
    <source>
        <dbReference type="ARBA" id="ARBA00023004"/>
    </source>
</evidence>
<reference evidence="9 10" key="1">
    <citation type="journal article" date="2016" name="PLoS Pathog.">
        <title>Biosynthesis of antibiotic leucinostatins in bio-control fungus Purpureocillium lilacinum and their inhibition on phytophthora revealed by genome mining.</title>
        <authorList>
            <person name="Wang G."/>
            <person name="Liu Z."/>
            <person name="Lin R."/>
            <person name="Li E."/>
            <person name="Mao Z."/>
            <person name="Ling J."/>
            <person name="Yang Y."/>
            <person name="Yin W.B."/>
            <person name="Xie B."/>
        </authorList>
    </citation>
    <scope>NUCLEOTIDE SEQUENCE [LARGE SCALE GENOMIC DNA]</scope>
    <source>
        <strain evidence="9">170</strain>
    </source>
</reference>
<evidence type="ECO:0000256" key="1">
    <source>
        <dbReference type="ARBA" id="ARBA00010617"/>
    </source>
</evidence>
<keyword evidence="10" id="KW-1185">Reference proteome</keyword>
<dbReference type="PANTHER" id="PTHR46300:SF9">
    <property type="entry name" value="P450, PUTATIVE-RELATED"/>
    <property type="match status" value="1"/>
</dbReference>
<dbReference type="AlphaFoldDB" id="A0A179F5A0"/>
<comment type="cofactor">
    <cofactor evidence="8">
        <name>heme</name>
        <dbReference type="ChEBI" id="CHEBI:30413"/>
    </cofactor>
</comment>
<protein>
    <submittedName>
        <fullName evidence="9">Phenylacetate 2-hydroxylase</fullName>
    </submittedName>
</protein>
<dbReference type="InterPro" id="IPR002401">
    <property type="entry name" value="Cyt_P450_E_grp-I"/>
</dbReference>
<dbReference type="KEGG" id="pchm:VFPPC_06705"/>
<evidence type="ECO:0000256" key="3">
    <source>
        <dbReference type="ARBA" id="ARBA00022723"/>
    </source>
</evidence>